<dbReference type="AlphaFoldDB" id="A0A1P8WK46"/>
<dbReference type="InterPro" id="IPR019818">
    <property type="entry name" value="IsoCit/isopropylmalate_DH_CS"/>
</dbReference>
<keyword evidence="14" id="KW-0963">Cytoplasm</keyword>
<dbReference type="InterPro" id="IPR004429">
    <property type="entry name" value="Isopropylmalate_DH"/>
</dbReference>
<dbReference type="SMART" id="SM01329">
    <property type="entry name" value="Iso_dh"/>
    <property type="match status" value="1"/>
</dbReference>
<gene>
    <name evidence="14 17" type="primary">leuB</name>
    <name evidence="17" type="ORF">Fuma_04038</name>
</gene>
<feature type="binding site" evidence="14">
    <location>
        <position position="223"/>
    </location>
    <ligand>
        <name>Mg(2+)</name>
        <dbReference type="ChEBI" id="CHEBI:18420"/>
    </ligand>
</feature>
<dbReference type="PANTHER" id="PTHR42979">
    <property type="entry name" value="3-ISOPROPYLMALATE DEHYDROGENASE"/>
    <property type="match status" value="1"/>
</dbReference>
<keyword evidence="8 14" id="KW-0479">Metal-binding</keyword>
<keyword evidence="10 14" id="KW-0560">Oxidoreductase</keyword>
<feature type="domain" description="Isopropylmalate dehydrogenase-like" evidence="16">
    <location>
        <begin position="4"/>
        <end position="351"/>
    </location>
</feature>
<dbReference type="PROSITE" id="PS00470">
    <property type="entry name" value="IDH_IMDH"/>
    <property type="match status" value="1"/>
</dbReference>
<organism evidence="17 18">
    <name type="scientific">Fuerstiella marisgermanici</name>
    <dbReference type="NCBI Taxonomy" id="1891926"/>
    <lineage>
        <taxon>Bacteria</taxon>
        <taxon>Pseudomonadati</taxon>
        <taxon>Planctomycetota</taxon>
        <taxon>Planctomycetia</taxon>
        <taxon>Planctomycetales</taxon>
        <taxon>Planctomycetaceae</taxon>
        <taxon>Fuerstiella</taxon>
    </lineage>
</organism>
<sequence length="356" mass="37905">MDANIVLLPGDGIGPEIVVQGKRVLEAIAAKFGHSFTISEHPIGGNAIDDFGDPLPQPTIDACKASQAILLGAVGGPKWDDPTAKTRPEVGLLKIRQELGLFANLRPIQTWDELVDASPIRREIVAGTDILFFRELTGGIYFGDSGRRPHASGEEAYNEMVYSTGEVERVVRLAAKAAQTRRGKLTSVDKANVLEVSRLWRQVADRVVKEEFPDLEYEVVLVDAMAMHLISRPKDFDVVVTGNMFGDILTDAASMLPGSLGLLPSASLGSDGPGLYEPIHGSAPDIAGQNIANPLATILATAMLLRHSLGLEDEAKAIEDVVAATLKAGHRTKDIAGGGAFVSTTEMGDIVVNQLG</sequence>
<comment type="cofactor">
    <cofactor evidence="2">
        <name>Mn(2+)</name>
        <dbReference type="ChEBI" id="CHEBI:29035"/>
    </cofactor>
</comment>
<dbReference type="GO" id="GO:0003862">
    <property type="term" value="F:3-isopropylmalate dehydrogenase activity"/>
    <property type="evidence" value="ECO:0007669"/>
    <property type="project" value="UniProtKB-UniRule"/>
</dbReference>
<dbReference type="Proteomes" id="UP000187735">
    <property type="component" value="Chromosome"/>
</dbReference>
<dbReference type="EMBL" id="CP017641">
    <property type="protein sequence ID" value="APZ94406.1"/>
    <property type="molecule type" value="Genomic_DNA"/>
</dbReference>
<dbReference type="GO" id="GO:0005829">
    <property type="term" value="C:cytosol"/>
    <property type="evidence" value="ECO:0007669"/>
    <property type="project" value="TreeGrafter"/>
</dbReference>
<evidence type="ECO:0000256" key="7">
    <source>
        <dbReference type="ARBA" id="ARBA00022605"/>
    </source>
</evidence>
<evidence type="ECO:0000313" key="17">
    <source>
        <dbReference type="EMBL" id="APZ94406.1"/>
    </source>
</evidence>
<evidence type="ECO:0000256" key="2">
    <source>
        <dbReference type="ARBA" id="ARBA00001936"/>
    </source>
</evidence>
<keyword evidence="13 14" id="KW-0100">Branched-chain amino acid biosynthesis</keyword>
<keyword evidence="7 14" id="KW-0028">Amino-acid biosynthesis</keyword>
<dbReference type="GO" id="GO:0000287">
    <property type="term" value="F:magnesium ion binding"/>
    <property type="evidence" value="ECO:0007669"/>
    <property type="project" value="InterPro"/>
</dbReference>
<name>A0A1P8WK46_9PLAN</name>
<dbReference type="GO" id="GO:0051287">
    <property type="term" value="F:NAD binding"/>
    <property type="evidence" value="ECO:0007669"/>
    <property type="project" value="InterPro"/>
</dbReference>
<feature type="binding site" evidence="14">
    <location>
        <position position="251"/>
    </location>
    <ligand>
        <name>Mg(2+)</name>
        <dbReference type="ChEBI" id="CHEBI:18420"/>
    </ligand>
</feature>
<evidence type="ECO:0000256" key="14">
    <source>
        <dbReference type="HAMAP-Rule" id="MF_01033"/>
    </source>
</evidence>
<comment type="cofactor">
    <cofactor evidence="14 15">
        <name>Mg(2+)</name>
        <dbReference type="ChEBI" id="CHEBI:18420"/>
    </cofactor>
    <cofactor evidence="14 15">
        <name>Mn(2+)</name>
        <dbReference type="ChEBI" id="CHEBI:29035"/>
    </cofactor>
    <text evidence="14 15">Binds 1 Mg(2+) or Mn(2+) ion per subunit.</text>
</comment>
<keyword evidence="6 14" id="KW-0432">Leucine biosynthesis</keyword>
<evidence type="ECO:0000256" key="11">
    <source>
        <dbReference type="ARBA" id="ARBA00023027"/>
    </source>
</evidence>
<keyword evidence="18" id="KW-1185">Reference proteome</keyword>
<dbReference type="STRING" id="1891926.Fuma_04038"/>
<evidence type="ECO:0000256" key="6">
    <source>
        <dbReference type="ARBA" id="ARBA00022430"/>
    </source>
</evidence>
<feature type="binding site" evidence="14">
    <location>
        <position position="106"/>
    </location>
    <ligand>
        <name>substrate</name>
    </ligand>
</feature>
<feature type="binding site" evidence="14">
    <location>
        <position position="247"/>
    </location>
    <ligand>
        <name>Mg(2+)</name>
        <dbReference type="ChEBI" id="CHEBI:18420"/>
    </ligand>
</feature>
<comment type="function">
    <text evidence="14 15">Catalyzes the oxidation of 3-carboxy-2-hydroxy-4-methylpentanoate (3-isopropylmalate) to 3-carboxy-4-methyl-2-oxopentanoate. The product decarboxylates to 4-methyl-2 oxopentanoate.</text>
</comment>
<dbReference type="RefSeq" id="WP_077025715.1">
    <property type="nucleotide sequence ID" value="NZ_CP017641.1"/>
</dbReference>
<evidence type="ECO:0000256" key="10">
    <source>
        <dbReference type="ARBA" id="ARBA00023002"/>
    </source>
</evidence>
<keyword evidence="11 14" id="KW-0520">NAD</keyword>
<evidence type="ECO:0000256" key="8">
    <source>
        <dbReference type="ARBA" id="ARBA00022723"/>
    </source>
</evidence>
<dbReference type="HAMAP" id="MF_01033">
    <property type="entry name" value="LeuB_type1"/>
    <property type="match status" value="1"/>
</dbReference>
<evidence type="ECO:0000313" key="18">
    <source>
        <dbReference type="Proteomes" id="UP000187735"/>
    </source>
</evidence>
<dbReference type="Gene3D" id="3.40.718.10">
    <property type="entry name" value="Isopropylmalate Dehydrogenase"/>
    <property type="match status" value="1"/>
</dbReference>
<dbReference type="SUPFAM" id="SSF53659">
    <property type="entry name" value="Isocitrate/Isopropylmalate dehydrogenase-like"/>
    <property type="match status" value="1"/>
</dbReference>
<keyword evidence="9 14" id="KW-0460">Magnesium</keyword>
<comment type="catalytic activity">
    <reaction evidence="1 14 15">
        <text>(2R,3S)-3-isopropylmalate + NAD(+) = 4-methyl-2-oxopentanoate + CO2 + NADH</text>
        <dbReference type="Rhea" id="RHEA:32271"/>
        <dbReference type="ChEBI" id="CHEBI:16526"/>
        <dbReference type="ChEBI" id="CHEBI:17865"/>
        <dbReference type="ChEBI" id="CHEBI:35121"/>
        <dbReference type="ChEBI" id="CHEBI:57540"/>
        <dbReference type="ChEBI" id="CHEBI:57945"/>
        <dbReference type="EC" id="1.1.1.85"/>
    </reaction>
</comment>
<feature type="binding site" evidence="14">
    <location>
        <begin position="76"/>
        <end position="89"/>
    </location>
    <ligand>
        <name>NAD(+)</name>
        <dbReference type="ChEBI" id="CHEBI:57540"/>
    </ligand>
</feature>
<reference evidence="17 18" key="1">
    <citation type="journal article" date="2016" name="Front. Microbiol.">
        <title>Fuerstia marisgermanicae gen. nov., sp. nov., an Unusual Member of the Phylum Planctomycetes from the German Wadden Sea.</title>
        <authorList>
            <person name="Kohn T."/>
            <person name="Heuer A."/>
            <person name="Jogler M."/>
            <person name="Vollmers J."/>
            <person name="Boedeker C."/>
            <person name="Bunk B."/>
            <person name="Rast P."/>
            <person name="Borchert D."/>
            <person name="Glockner I."/>
            <person name="Freese H.M."/>
            <person name="Klenk H.P."/>
            <person name="Overmann J."/>
            <person name="Kaster A.K."/>
            <person name="Rohde M."/>
            <person name="Wiegand S."/>
            <person name="Jogler C."/>
        </authorList>
    </citation>
    <scope>NUCLEOTIDE SEQUENCE [LARGE SCALE GENOMIC DNA]</scope>
    <source>
        <strain evidence="17 18">NH11</strain>
    </source>
</reference>
<comment type="subunit">
    <text evidence="5 14 15">Homodimer.</text>
</comment>
<feature type="binding site" evidence="14">
    <location>
        <position position="223"/>
    </location>
    <ligand>
        <name>substrate</name>
    </ligand>
</feature>
<dbReference type="NCBIfam" id="TIGR00169">
    <property type="entry name" value="leuB"/>
    <property type="match status" value="1"/>
</dbReference>
<evidence type="ECO:0000256" key="3">
    <source>
        <dbReference type="ARBA" id="ARBA00004762"/>
    </source>
</evidence>
<evidence type="ECO:0000256" key="1">
    <source>
        <dbReference type="ARBA" id="ARBA00000624"/>
    </source>
</evidence>
<accession>A0A1P8WK46</accession>
<dbReference type="GO" id="GO:0009098">
    <property type="term" value="P:L-leucine biosynthetic process"/>
    <property type="evidence" value="ECO:0007669"/>
    <property type="project" value="UniProtKB-UniRule"/>
</dbReference>
<feature type="site" description="Important for catalysis" evidence="14">
    <location>
        <position position="190"/>
    </location>
</feature>
<evidence type="ECO:0000256" key="13">
    <source>
        <dbReference type="ARBA" id="ARBA00023304"/>
    </source>
</evidence>
<proteinExistence type="inferred from homology"/>
<evidence type="ECO:0000259" key="16">
    <source>
        <dbReference type="SMART" id="SM01329"/>
    </source>
</evidence>
<dbReference type="UniPathway" id="UPA00048">
    <property type="reaction ID" value="UER00072"/>
</dbReference>
<keyword evidence="12 14" id="KW-0464">Manganese</keyword>
<dbReference type="KEGG" id="fmr:Fuma_04038"/>
<feature type="binding site" evidence="14">
    <location>
        <position position="134"/>
    </location>
    <ligand>
        <name>substrate</name>
    </ligand>
</feature>
<dbReference type="PANTHER" id="PTHR42979:SF1">
    <property type="entry name" value="3-ISOPROPYLMALATE DEHYDROGENASE"/>
    <property type="match status" value="1"/>
</dbReference>
<evidence type="ECO:0000256" key="5">
    <source>
        <dbReference type="ARBA" id="ARBA00011738"/>
    </source>
</evidence>
<comment type="similarity">
    <text evidence="4 14">Belongs to the isocitrate and isopropylmalate dehydrogenases family. LeuB type 1 subfamily.</text>
</comment>
<evidence type="ECO:0000256" key="15">
    <source>
        <dbReference type="RuleBase" id="RU004445"/>
    </source>
</evidence>
<feature type="binding site" evidence="14">
    <location>
        <position position="96"/>
    </location>
    <ligand>
        <name>substrate</name>
    </ligand>
</feature>
<dbReference type="OrthoDB" id="9806254at2"/>
<dbReference type="InterPro" id="IPR024084">
    <property type="entry name" value="IsoPropMal-DH-like_dom"/>
</dbReference>
<dbReference type="FunFam" id="3.40.718.10:FF:000006">
    <property type="entry name" value="3-isopropylmalate dehydrogenase"/>
    <property type="match status" value="1"/>
</dbReference>
<evidence type="ECO:0000256" key="12">
    <source>
        <dbReference type="ARBA" id="ARBA00023211"/>
    </source>
</evidence>
<comment type="subcellular location">
    <subcellularLocation>
        <location evidence="14">Cytoplasm</location>
    </subcellularLocation>
</comment>
<comment type="pathway">
    <text evidence="3 14 15">Amino-acid biosynthesis; L-leucine biosynthesis; L-leucine from 3-methyl-2-oxobutanoate: step 3/4.</text>
</comment>
<dbReference type="EC" id="1.1.1.85" evidence="14"/>
<feature type="site" description="Important for catalysis" evidence="14">
    <location>
        <position position="141"/>
    </location>
</feature>
<evidence type="ECO:0000256" key="9">
    <source>
        <dbReference type="ARBA" id="ARBA00022842"/>
    </source>
</evidence>
<feature type="binding site" evidence="14">
    <location>
        <begin position="281"/>
        <end position="293"/>
    </location>
    <ligand>
        <name>NAD(+)</name>
        <dbReference type="ChEBI" id="CHEBI:57540"/>
    </ligand>
</feature>
<evidence type="ECO:0000256" key="4">
    <source>
        <dbReference type="ARBA" id="ARBA00008319"/>
    </source>
</evidence>
<dbReference type="Pfam" id="PF00180">
    <property type="entry name" value="Iso_dh"/>
    <property type="match status" value="1"/>
</dbReference>
<protein>
    <recommendedName>
        <fullName evidence="14">3-isopropylmalate dehydrogenase</fullName>
        <ecNumber evidence="14">1.1.1.85</ecNumber>
    </recommendedName>
    <alternativeName>
        <fullName evidence="14">3-IPM-DH</fullName>
    </alternativeName>
    <alternativeName>
        <fullName evidence="14">Beta-IPM dehydrogenase</fullName>
        <shortName evidence="14">IMDH</shortName>
    </alternativeName>
</protein>